<dbReference type="Proteomes" id="UP000295258">
    <property type="component" value="Unassembled WGS sequence"/>
</dbReference>
<organism evidence="1 2">
    <name type="scientific">Nonomuraea deserti</name>
    <dbReference type="NCBI Taxonomy" id="1848322"/>
    <lineage>
        <taxon>Bacteria</taxon>
        <taxon>Bacillati</taxon>
        <taxon>Actinomycetota</taxon>
        <taxon>Actinomycetes</taxon>
        <taxon>Streptosporangiales</taxon>
        <taxon>Streptosporangiaceae</taxon>
        <taxon>Nonomuraea</taxon>
    </lineage>
</organism>
<sequence length="109" mass="12331">MSSISPQPCDKCRMLVIPAYLFASGGVRIVLDAIPVTGGDYTMWPIGYDPENLRLLVARRPAQVAPPHEAPKLVLERWDGYRAADERTWYVEHQHDVTSAEIVERRGKE</sequence>
<proteinExistence type="predicted"/>
<accession>A0A4R4V1S6</accession>
<reference evidence="1 2" key="1">
    <citation type="submission" date="2019-03" db="EMBL/GenBank/DDBJ databases">
        <title>Draft genome sequences of novel Actinobacteria.</title>
        <authorList>
            <person name="Sahin N."/>
            <person name="Ay H."/>
            <person name="Saygin H."/>
        </authorList>
    </citation>
    <scope>NUCLEOTIDE SEQUENCE [LARGE SCALE GENOMIC DNA]</scope>
    <source>
        <strain evidence="1 2">KC310</strain>
    </source>
</reference>
<dbReference type="AlphaFoldDB" id="A0A4R4V1S6"/>
<name>A0A4R4V1S6_9ACTN</name>
<protein>
    <submittedName>
        <fullName evidence="1">Uncharacterized protein</fullName>
    </submittedName>
</protein>
<gene>
    <name evidence="1" type="ORF">E1292_35265</name>
</gene>
<keyword evidence="2" id="KW-1185">Reference proteome</keyword>
<evidence type="ECO:0000313" key="2">
    <source>
        <dbReference type="Proteomes" id="UP000295258"/>
    </source>
</evidence>
<comment type="caution">
    <text evidence="1">The sequence shown here is derived from an EMBL/GenBank/DDBJ whole genome shotgun (WGS) entry which is preliminary data.</text>
</comment>
<dbReference type="EMBL" id="SMKO01000138">
    <property type="protein sequence ID" value="TDC98500.1"/>
    <property type="molecule type" value="Genomic_DNA"/>
</dbReference>
<dbReference type="RefSeq" id="WP_132601416.1">
    <property type="nucleotide sequence ID" value="NZ_SMKO01000138.1"/>
</dbReference>
<evidence type="ECO:0000313" key="1">
    <source>
        <dbReference type="EMBL" id="TDC98500.1"/>
    </source>
</evidence>